<dbReference type="InterPro" id="IPR011042">
    <property type="entry name" value="6-blade_b-propeller_TolB-like"/>
</dbReference>
<accession>W0RIU0</accession>
<dbReference type="STRING" id="861299.J421_1786"/>
<evidence type="ECO:0000313" key="2">
    <source>
        <dbReference type="Proteomes" id="UP000019151"/>
    </source>
</evidence>
<dbReference type="HOGENOM" id="CLU_070070_0_0_0"/>
<dbReference type="KEGG" id="gba:J421_1786"/>
<dbReference type="eggNOG" id="COG3386">
    <property type="taxonomic scope" value="Bacteria"/>
</dbReference>
<protein>
    <recommendedName>
        <fullName evidence="3">SMP-30/Gluconolaconase/LRE-like region-containing protein</fullName>
    </recommendedName>
</protein>
<dbReference type="EMBL" id="CP007128">
    <property type="protein sequence ID" value="AHG89323.1"/>
    <property type="molecule type" value="Genomic_DNA"/>
</dbReference>
<dbReference type="SUPFAM" id="SSF63829">
    <property type="entry name" value="Calcium-dependent phosphotriesterase"/>
    <property type="match status" value="1"/>
</dbReference>
<organism evidence="1 2">
    <name type="scientific">Gemmatirosa kalamazoonensis</name>
    <dbReference type="NCBI Taxonomy" id="861299"/>
    <lineage>
        <taxon>Bacteria</taxon>
        <taxon>Pseudomonadati</taxon>
        <taxon>Gemmatimonadota</taxon>
        <taxon>Gemmatimonadia</taxon>
        <taxon>Gemmatimonadales</taxon>
        <taxon>Gemmatimonadaceae</taxon>
        <taxon>Gemmatirosa</taxon>
    </lineage>
</organism>
<dbReference type="AlphaFoldDB" id="W0RIU0"/>
<dbReference type="Gene3D" id="2.120.10.30">
    <property type="entry name" value="TolB, C-terminal domain"/>
    <property type="match status" value="1"/>
</dbReference>
<name>W0RIU0_9BACT</name>
<sequence>MLVACNARQSPVRDAYADTVATGADSVVVGISSSEASFVANLTGFQDPESVRYDAEQDVYFVSNMTGNGSDKDGNGYITRVAAESPYGAALFAVGGKDGVTLNAPKGMAIHGDTLWACDIDVLRGFDRHTGRPIATVDFAPVHAVLLNDIAVGPDGHLRVSDTGIEMTLMGVIHTGPDRIFDVGPGGAITEVANDLRLRQPNGVTWDSSAGRWVTVSFDPFVGEVATMPRTGATRQVIHSSVLGNFDGVEAMPGGAILYTSWKDSSVHVLRGRDDRQLVREVPEPADIGVDTRRWRLAIPLSTLGRVQLWKLDAAVVGQRH</sequence>
<keyword evidence="2" id="KW-1185">Reference proteome</keyword>
<evidence type="ECO:0008006" key="3">
    <source>
        <dbReference type="Google" id="ProtNLM"/>
    </source>
</evidence>
<gene>
    <name evidence="1" type="ORF">J421_1786</name>
</gene>
<evidence type="ECO:0000313" key="1">
    <source>
        <dbReference type="EMBL" id="AHG89323.1"/>
    </source>
</evidence>
<dbReference type="InParanoid" id="W0RIU0"/>
<proteinExistence type="predicted"/>
<dbReference type="Proteomes" id="UP000019151">
    <property type="component" value="Chromosome"/>
</dbReference>
<reference evidence="1 2" key="1">
    <citation type="journal article" date="2014" name="Genome Announc.">
        <title>Genome Sequence and Methylome of Soil Bacterium Gemmatirosa kalamazoonensis KBS708T, a Member of the Rarely Cultivated Gemmatimonadetes Phylum.</title>
        <authorList>
            <person name="Debruyn J.M."/>
            <person name="Radosevich M."/>
            <person name="Wommack K.E."/>
            <person name="Polson S.W."/>
            <person name="Hauser L.J."/>
            <person name="Fawaz M.N."/>
            <person name="Korlach J."/>
            <person name="Tsai Y.C."/>
        </authorList>
    </citation>
    <scope>NUCLEOTIDE SEQUENCE [LARGE SCALE GENOMIC DNA]</scope>
    <source>
        <strain evidence="1 2">KBS708</strain>
    </source>
</reference>